<reference evidence="8" key="1">
    <citation type="journal article" date="2004" name="Nature">
        <title>Genome duplication in the teleost fish Tetraodon nigroviridis reveals the early vertebrate proto-karyotype.</title>
        <authorList>
            <person name="Jaillon O."/>
            <person name="Aury J.-M."/>
            <person name="Brunet F."/>
            <person name="Petit J.-L."/>
            <person name="Stange-Thomann N."/>
            <person name="Mauceli E."/>
            <person name="Bouneau L."/>
            <person name="Fischer C."/>
            <person name="Ozouf-Costaz C."/>
            <person name="Bernot A."/>
            <person name="Nicaud S."/>
            <person name="Jaffe D."/>
            <person name="Fisher S."/>
            <person name="Lutfalla G."/>
            <person name="Dossat C."/>
            <person name="Segurens B."/>
            <person name="Dasilva C."/>
            <person name="Salanoubat M."/>
            <person name="Levy M."/>
            <person name="Boudet N."/>
            <person name="Castellano S."/>
            <person name="Anthouard V."/>
            <person name="Jubin C."/>
            <person name="Castelli V."/>
            <person name="Katinka M."/>
            <person name="Vacherie B."/>
            <person name="Biemont C."/>
            <person name="Skalli Z."/>
            <person name="Cattolico L."/>
            <person name="Poulain J."/>
            <person name="De Berardinis V."/>
            <person name="Cruaud C."/>
            <person name="Duprat S."/>
            <person name="Brottier P."/>
            <person name="Coutanceau J.-P."/>
            <person name="Gouzy J."/>
            <person name="Parra G."/>
            <person name="Lardier G."/>
            <person name="Chapple C."/>
            <person name="McKernan K.J."/>
            <person name="McEwan P."/>
            <person name="Bosak S."/>
            <person name="Kellis M."/>
            <person name="Volff J.-N."/>
            <person name="Guigo R."/>
            <person name="Zody M.C."/>
            <person name="Mesirov J."/>
            <person name="Lindblad-Toh K."/>
            <person name="Birren B."/>
            <person name="Nusbaum C."/>
            <person name="Kahn D."/>
            <person name="Robinson-Rechavi M."/>
            <person name="Laudet V."/>
            <person name="Schachter V."/>
            <person name="Quetier F."/>
            <person name="Saurin W."/>
            <person name="Scarpelli C."/>
            <person name="Wincker P."/>
            <person name="Lander E.S."/>
            <person name="Weissenbach J."/>
            <person name="Roest Crollius H."/>
        </authorList>
    </citation>
    <scope>NUCLEOTIDE SEQUENCE [LARGE SCALE GENOMIC DNA]</scope>
</reference>
<keyword evidence="5" id="KW-0040">ANK repeat</keyword>
<organism evidence="8">
    <name type="scientific">Tetraodon nigroviridis</name>
    <name type="common">Spotted green pufferfish</name>
    <name type="synonym">Chelonodon nigroviridis</name>
    <dbReference type="NCBI Taxonomy" id="99883"/>
    <lineage>
        <taxon>Eukaryota</taxon>
        <taxon>Metazoa</taxon>
        <taxon>Chordata</taxon>
        <taxon>Craniata</taxon>
        <taxon>Vertebrata</taxon>
        <taxon>Euteleostomi</taxon>
        <taxon>Actinopterygii</taxon>
        <taxon>Neopterygii</taxon>
        <taxon>Teleostei</taxon>
        <taxon>Neoteleostei</taxon>
        <taxon>Acanthomorphata</taxon>
        <taxon>Eupercaria</taxon>
        <taxon>Tetraodontiformes</taxon>
        <taxon>Tetradontoidea</taxon>
        <taxon>Tetraodontidae</taxon>
        <taxon>Tetraodon</taxon>
    </lineage>
</organism>
<dbReference type="GO" id="GO:0007399">
    <property type="term" value="P:nervous system development"/>
    <property type="evidence" value="ECO:0007669"/>
    <property type="project" value="UniProtKB-ARBA"/>
</dbReference>
<dbReference type="KEGG" id="tng:GSTEN00031071G001"/>
<evidence type="ECO:0000256" key="6">
    <source>
        <dbReference type="ARBA" id="ARBA00023306"/>
    </source>
</evidence>
<keyword evidence="3" id="KW-0132">Cell division</keyword>
<dbReference type="Gene3D" id="1.25.40.20">
    <property type="entry name" value="Ankyrin repeat-containing domain"/>
    <property type="match status" value="1"/>
</dbReference>
<name>Q4RPI7_TETNG</name>
<evidence type="ECO:0000313" key="8">
    <source>
        <dbReference type="EMBL" id="CAG09695.1"/>
    </source>
</evidence>
<proteinExistence type="inferred from homology"/>
<keyword evidence="6" id="KW-0131">Cell cycle</keyword>
<dbReference type="PANTHER" id="PTHR12349:SF4">
    <property type="entry name" value="ANKYRIN REPEAT AND LEM DOMAIN-CONTAINING PROTEIN 2"/>
    <property type="match status" value="1"/>
</dbReference>
<dbReference type="Pfam" id="PF12796">
    <property type="entry name" value="Ank_2"/>
    <property type="match status" value="1"/>
</dbReference>
<protein>
    <submittedName>
        <fullName evidence="8">Chromosome 12 SCAF15007, whole genome shotgun sequence</fullName>
    </submittedName>
</protein>
<evidence type="ECO:0000256" key="3">
    <source>
        <dbReference type="ARBA" id="ARBA00022618"/>
    </source>
</evidence>
<evidence type="ECO:0000256" key="5">
    <source>
        <dbReference type="ARBA" id="ARBA00023043"/>
    </source>
</evidence>
<dbReference type="SMART" id="SM00248">
    <property type="entry name" value="ANK"/>
    <property type="match status" value="2"/>
</dbReference>
<feature type="domain" description="ANKLE2 third alpha/beta" evidence="7">
    <location>
        <begin position="188"/>
        <end position="281"/>
    </location>
</feature>
<dbReference type="AlphaFoldDB" id="Q4RPI7"/>
<dbReference type="Pfam" id="PF24567">
    <property type="entry name" value="ANKLE2_3rd"/>
    <property type="match status" value="1"/>
</dbReference>
<dbReference type="GO" id="GO:0051301">
    <property type="term" value="P:cell division"/>
    <property type="evidence" value="ECO:0007669"/>
    <property type="project" value="UniProtKB-KW"/>
</dbReference>
<reference evidence="8" key="2">
    <citation type="submission" date="2004-02" db="EMBL/GenBank/DDBJ databases">
        <authorList>
            <consortium name="Genoscope"/>
            <consortium name="Whitehead Institute Centre for Genome Research"/>
        </authorList>
    </citation>
    <scope>NUCLEOTIDE SEQUENCE</scope>
</reference>
<keyword evidence="4" id="KW-0256">Endoplasmic reticulum</keyword>
<dbReference type="OrthoDB" id="7446186at2759"/>
<comment type="similarity">
    <text evidence="2">Belongs to the ANKLE2 family.</text>
</comment>
<evidence type="ECO:0000256" key="2">
    <source>
        <dbReference type="ARBA" id="ARBA00007597"/>
    </source>
</evidence>
<dbReference type="PANTHER" id="PTHR12349">
    <property type="entry name" value="ANKYRIN REPEAT AND LEM DOMAIN-CONTAINING PROTEIN 2"/>
    <property type="match status" value="1"/>
</dbReference>
<evidence type="ECO:0000259" key="7">
    <source>
        <dbReference type="Pfam" id="PF24567"/>
    </source>
</evidence>
<dbReference type="GO" id="GO:0005783">
    <property type="term" value="C:endoplasmic reticulum"/>
    <property type="evidence" value="ECO:0007669"/>
    <property type="project" value="UniProtKB-SubCell"/>
</dbReference>
<dbReference type="GO" id="GO:0031468">
    <property type="term" value="P:nuclear membrane reassembly"/>
    <property type="evidence" value="ECO:0007669"/>
    <property type="project" value="UniProtKB-ARBA"/>
</dbReference>
<evidence type="ECO:0000256" key="1">
    <source>
        <dbReference type="ARBA" id="ARBA00004240"/>
    </source>
</evidence>
<dbReference type="InterPro" id="IPR056237">
    <property type="entry name" value="ANKLE2_3rd"/>
</dbReference>
<gene>
    <name evidence="8" type="ORF">GSTENG00031071001</name>
</gene>
<comment type="subcellular location">
    <subcellularLocation>
        <location evidence="1">Endoplasmic reticulum</location>
    </subcellularLocation>
</comment>
<dbReference type="InterPro" id="IPR002110">
    <property type="entry name" value="Ankyrin_rpt"/>
</dbReference>
<dbReference type="SUPFAM" id="SSF48403">
    <property type="entry name" value="Ankyrin repeat"/>
    <property type="match status" value="1"/>
</dbReference>
<dbReference type="GO" id="GO:0051721">
    <property type="term" value="F:protein phosphatase 2A binding"/>
    <property type="evidence" value="ECO:0007669"/>
    <property type="project" value="TreeGrafter"/>
</dbReference>
<accession>Q4RPI7</accession>
<sequence>MEVDTINRERANSFKSPRTQDLTAKLRKAVEKGDREAFSELVWTNPRYLIGSGDNPTIVQEGCRYNVMHVAAKENQAGIAQLLLDTLENPDFMRLMYPDDQEGMLQKRIHYIVDLYLNTPDKAVKGFETPLHFACKFGCPDVVNVLCSHPDIDKSCRNKDGQRPCDVRRKNKTHEVKQKIAEFLEDRFYIPLLRATDNSSQPVIGALWSPESSERLLLLPQHGRSPIDPVMAVSAFAGPLSPSKVDDFRRSWKTPPREQAQHIHNILKSDPDRGAERVGRYIQIFHLNVYYLHNVLPALLDFAFVTM</sequence>
<evidence type="ECO:0000256" key="4">
    <source>
        <dbReference type="ARBA" id="ARBA00022824"/>
    </source>
</evidence>
<dbReference type="FunFam" id="1.25.40.20:FF:000072">
    <property type="entry name" value="Ankyrin repeat and LEM domain containing 2"/>
    <property type="match status" value="1"/>
</dbReference>
<dbReference type="InterPro" id="IPR036770">
    <property type="entry name" value="Ankyrin_rpt-contain_sf"/>
</dbReference>
<dbReference type="EMBL" id="CAAE01015007">
    <property type="protein sequence ID" value="CAG09695.1"/>
    <property type="molecule type" value="Genomic_DNA"/>
</dbReference>